<accession>A0ABW2DIN7</accession>
<sequence length="127" mass="14551">MVMILLNEVLHQAGRSTFYKTYDTVKDLYGVHINIAGTYLEPVFLHVFKFEKGEFVVVDQLEQYYGIDLKGTRIELSEEEEGEWSSTIIKNSVCNCIKTRTQDTCRYCDGKGSLINSFGFKLLSAIF</sequence>
<dbReference type="EMBL" id="JBHSYQ010000003">
    <property type="protein sequence ID" value="MFC6997727.1"/>
    <property type="molecule type" value="Genomic_DNA"/>
</dbReference>
<reference evidence="2" key="1">
    <citation type="journal article" date="2019" name="Int. J. Syst. Evol. Microbiol.">
        <title>The Global Catalogue of Microorganisms (GCM) 10K type strain sequencing project: providing services to taxonomists for standard genome sequencing and annotation.</title>
        <authorList>
            <consortium name="The Broad Institute Genomics Platform"/>
            <consortium name="The Broad Institute Genome Sequencing Center for Infectious Disease"/>
            <person name="Wu L."/>
            <person name="Ma J."/>
        </authorList>
    </citation>
    <scope>NUCLEOTIDE SEQUENCE [LARGE SCALE GENOMIC DNA]</scope>
    <source>
        <strain evidence="2">CGMCC 4.7393</strain>
    </source>
</reference>
<protein>
    <submittedName>
        <fullName evidence="1">Uncharacterized protein</fullName>
    </submittedName>
</protein>
<comment type="caution">
    <text evidence="1">The sequence shown here is derived from an EMBL/GenBank/DDBJ whole genome shotgun (WGS) entry which is preliminary data.</text>
</comment>
<name>A0ABW2DIN7_9BACT</name>
<gene>
    <name evidence="1" type="ORF">ACFQHR_08820</name>
</gene>
<dbReference type="Proteomes" id="UP001596405">
    <property type="component" value="Unassembled WGS sequence"/>
</dbReference>
<evidence type="ECO:0000313" key="2">
    <source>
        <dbReference type="Proteomes" id="UP001596405"/>
    </source>
</evidence>
<organism evidence="1 2">
    <name type="scientific">Rufibacter roseus</name>
    <dbReference type="NCBI Taxonomy" id="1567108"/>
    <lineage>
        <taxon>Bacteria</taxon>
        <taxon>Pseudomonadati</taxon>
        <taxon>Bacteroidota</taxon>
        <taxon>Cytophagia</taxon>
        <taxon>Cytophagales</taxon>
        <taxon>Hymenobacteraceae</taxon>
        <taxon>Rufibacter</taxon>
    </lineage>
</organism>
<evidence type="ECO:0000313" key="1">
    <source>
        <dbReference type="EMBL" id="MFC6997727.1"/>
    </source>
</evidence>
<dbReference type="RefSeq" id="WP_161486703.1">
    <property type="nucleotide sequence ID" value="NZ_JBHSYQ010000003.1"/>
</dbReference>
<proteinExistence type="predicted"/>
<keyword evidence="2" id="KW-1185">Reference proteome</keyword>